<reference evidence="2 3" key="1">
    <citation type="submission" date="2019-09" db="EMBL/GenBank/DDBJ databases">
        <title>Arthrobacter zafarii sp. nov., a moderately thermotolerant and halotolerant actinobacterium isolated from Cholistan desert soil of Pakistan.</title>
        <authorList>
            <person name="Amin A."/>
            <person name="Ahmed I."/>
            <person name="Khalid N."/>
            <person name="Schumann P."/>
            <person name="Busse H.J."/>
            <person name="Khan I.U."/>
            <person name="Li S."/>
            <person name="Li W.J."/>
        </authorList>
    </citation>
    <scope>NUCLEOTIDE SEQUENCE [LARGE SCALE GENOMIC DNA]</scope>
    <source>
        <strain evidence="2 3">NCCP-1664</strain>
    </source>
</reference>
<name>A0A5A7NQE7_9MICC</name>
<evidence type="ECO:0000313" key="2">
    <source>
        <dbReference type="EMBL" id="GER22929.1"/>
    </source>
</evidence>
<evidence type="ECO:0000256" key="1">
    <source>
        <dbReference type="SAM" id="Phobius"/>
    </source>
</evidence>
<keyword evidence="3" id="KW-1185">Reference proteome</keyword>
<keyword evidence="1" id="KW-0472">Membrane</keyword>
<evidence type="ECO:0000313" key="3">
    <source>
        <dbReference type="Proteomes" id="UP000325307"/>
    </source>
</evidence>
<dbReference type="EMBL" id="BKDJ01000006">
    <property type="protein sequence ID" value="GER22929.1"/>
    <property type="molecule type" value="Genomic_DNA"/>
</dbReference>
<feature type="transmembrane region" description="Helical" evidence="1">
    <location>
        <begin position="56"/>
        <end position="75"/>
    </location>
</feature>
<keyword evidence="1" id="KW-1133">Transmembrane helix</keyword>
<keyword evidence="1" id="KW-0812">Transmembrane</keyword>
<proteinExistence type="predicted"/>
<gene>
    <name evidence="2" type="ORF">NCCP1664_14260</name>
</gene>
<organism evidence="2 3">
    <name type="scientific">Zafaria cholistanensis</name>
    <dbReference type="NCBI Taxonomy" id="1682741"/>
    <lineage>
        <taxon>Bacteria</taxon>
        <taxon>Bacillati</taxon>
        <taxon>Actinomycetota</taxon>
        <taxon>Actinomycetes</taxon>
        <taxon>Micrococcales</taxon>
        <taxon>Micrococcaceae</taxon>
        <taxon>Zafaria</taxon>
    </lineage>
</organism>
<comment type="caution">
    <text evidence="2">The sequence shown here is derived from an EMBL/GenBank/DDBJ whole genome shotgun (WGS) entry which is preliminary data.</text>
</comment>
<dbReference type="AlphaFoldDB" id="A0A5A7NQE7"/>
<accession>A0A5A7NQE7</accession>
<protein>
    <submittedName>
        <fullName evidence="2">Uncharacterized protein</fullName>
    </submittedName>
</protein>
<dbReference type="Proteomes" id="UP000325307">
    <property type="component" value="Unassembled WGS sequence"/>
</dbReference>
<sequence length="76" mass="8069">MGPDAFAVRPSSIALTDSGSAGYPADPLFCPPDNRMAFQVQHPGAFEGEPAMGEWVGYRALLLAVLPFVIGGSLWF</sequence>